<feature type="transmembrane region" description="Helical" evidence="15">
    <location>
        <begin position="276"/>
        <end position="297"/>
    </location>
</feature>
<dbReference type="Pfam" id="PF05602">
    <property type="entry name" value="CLPTM1"/>
    <property type="match status" value="1"/>
</dbReference>
<evidence type="ECO:0000256" key="13">
    <source>
        <dbReference type="ARBA" id="ARBA00045827"/>
    </source>
</evidence>
<dbReference type="EMBL" id="JAIWYP010000013">
    <property type="protein sequence ID" value="KAH3714794.1"/>
    <property type="molecule type" value="Genomic_DNA"/>
</dbReference>
<evidence type="ECO:0000256" key="14">
    <source>
        <dbReference type="ARBA" id="ARBA00093208"/>
    </source>
</evidence>
<evidence type="ECO:0000256" key="15">
    <source>
        <dbReference type="SAM" id="Phobius"/>
    </source>
</evidence>
<reference evidence="16" key="2">
    <citation type="submission" date="2020-11" db="EMBL/GenBank/DDBJ databases">
        <authorList>
            <person name="McCartney M.A."/>
            <person name="Auch B."/>
            <person name="Kono T."/>
            <person name="Mallez S."/>
            <person name="Becker A."/>
            <person name="Gohl D.M."/>
            <person name="Silverstein K.A.T."/>
            <person name="Koren S."/>
            <person name="Bechman K.B."/>
            <person name="Herman A."/>
            <person name="Abrahante J.E."/>
            <person name="Garbe J."/>
        </authorList>
    </citation>
    <scope>NUCLEOTIDE SEQUENCE</scope>
    <source>
        <strain evidence="16">Duluth1</strain>
        <tissue evidence="16">Whole animal</tissue>
    </source>
</reference>
<feature type="transmembrane region" description="Helical" evidence="15">
    <location>
        <begin position="420"/>
        <end position="441"/>
    </location>
</feature>
<keyword evidence="3 15" id="KW-0812">Transmembrane</keyword>
<comment type="similarity">
    <text evidence="2">Belongs to the CLPTM1 family.</text>
</comment>
<evidence type="ECO:0000256" key="2">
    <source>
        <dbReference type="ARBA" id="ARBA00009310"/>
    </source>
</evidence>
<evidence type="ECO:0000256" key="3">
    <source>
        <dbReference type="ARBA" id="ARBA00022692"/>
    </source>
</evidence>
<keyword evidence="17" id="KW-1185">Reference proteome</keyword>
<dbReference type="InterPro" id="IPR008429">
    <property type="entry name" value="CLPTM1"/>
</dbReference>
<comment type="catalytic activity">
    <reaction evidence="8">
        <text>a 1,2-diacyl-sn-glycero-3-phospho-(1D-myo-inositol)(in) = a 1,2-diacyl-sn-glycero-3-phospho-(1D-myo-inositol)(out)</text>
        <dbReference type="Rhea" id="RHEA:38691"/>
        <dbReference type="ChEBI" id="CHEBI:57880"/>
    </reaction>
</comment>
<organism evidence="16 17">
    <name type="scientific">Dreissena polymorpha</name>
    <name type="common">Zebra mussel</name>
    <name type="synonym">Mytilus polymorpha</name>
    <dbReference type="NCBI Taxonomy" id="45954"/>
    <lineage>
        <taxon>Eukaryota</taxon>
        <taxon>Metazoa</taxon>
        <taxon>Spiralia</taxon>
        <taxon>Lophotrochozoa</taxon>
        <taxon>Mollusca</taxon>
        <taxon>Bivalvia</taxon>
        <taxon>Autobranchia</taxon>
        <taxon>Heteroconchia</taxon>
        <taxon>Euheterodonta</taxon>
        <taxon>Imparidentia</taxon>
        <taxon>Neoheterodontei</taxon>
        <taxon>Myida</taxon>
        <taxon>Dreissenoidea</taxon>
        <taxon>Dreissenidae</taxon>
        <taxon>Dreissena</taxon>
    </lineage>
</organism>
<feature type="transmembrane region" description="Helical" evidence="15">
    <location>
        <begin position="318"/>
        <end position="333"/>
    </location>
</feature>
<feature type="transmembrane region" description="Helical" evidence="15">
    <location>
        <begin position="339"/>
        <end position="356"/>
    </location>
</feature>
<name>A0A9D4C0A5_DREPO</name>
<dbReference type="OrthoDB" id="378564at2759"/>
<keyword evidence="5 15" id="KW-0472">Membrane</keyword>
<comment type="catalytic activity">
    <reaction evidence="9">
        <text>6-(alpha-D-glucosaminyl)-(1-octadecanoyl,2-(9Z)-octadecenoyl-sn-glycero-3-phospho)-1D-myo-inositol(in) = 6-(alpha-D-glucosaminyl)-(1-octadecanoyl,2-(9Z)-octadecenoyl-sn-glycero-3-phospho)-1D-myo-inositol(out)</text>
        <dbReference type="Rhea" id="RHEA:71495"/>
        <dbReference type="ChEBI" id="CHEBI:190691"/>
    </reaction>
</comment>
<comment type="catalytic activity">
    <reaction evidence="14">
        <text>a 6-(alpha-D-glucosaminyl)-1-(1,2-diacyl-sn-glycero-3-phospho)-1D-myo-inositol(in) = a 6-(alpha-D-glucosaminyl)-1-(1,2-diacyl-sn-glycero-3-phospho)-1D-myo-inositol(out)</text>
        <dbReference type="Rhea" id="RHEA:71491"/>
        <dbReference type="ChEBI" id="CHEBI:57997"/>
    </reaction>
</comment>
<dbReference type="GO" id="GO:0012505">
    <property type="term" value="C:endomembrane system"/>
    <property type="evidence" value="ECO:0007669"/>
    <property type="project" value="TreeGrafter"/>
</dbReference>
<proteinExistence type="inferred from homology"/>
<dbReference type="PANTHER" id="PTHR21347">
    <property type="entry name" value="CLEFT LIP AND PALATE ASSOCIATED TRANSMEMBRANE PROTEIN-RELATED"/>
    <property type="match status" value="1"/>
</dbReference>
<reference evidence="16" key="1">
    <citation type="journal article" date="2019" name="bioRxiv">
        <title>The Genome of the Zebra Mussel, Dreissena polymorpha: A Resource for Invasive Species Research.</title>
        <authorList>
            <person name="McCartney M.A."/>
            <person name="Auch B."/>
            <person name="Kono T."/>
            <person name="Mallez S."/>
            <person name="Zhang Y."/>
            <person name="Obille A."/>
            <person name="Becker A."/>
            <person name="Abrahante J.E."/>
            <person name="Garbe J."/>
            <person name="Badalamenti J.P."/>
            <person name="Herman A."/>
            <person name="Mangelson H."/>
            <person name="Liachko I."/>
            <person name="Sullivan S."/>
            <person name="Sone E.D."/>
            <person name="Koren S."/>
            <person name="Silverstein K.A.T."/>
            <person name="Beckman K.B."/>
            <person name="Gohl D.M."/>
        </authorList>
    </citation>
    <scope>NUCLEOTIDE SEQUENCE</scope>
    <source>
        <strain evidence="16">Duluth1</strain>
        <tissue evidence="16">Whole animal</tissue>
    </source>
</reference>
<dbReference type="AlphaFoldDB" id="A0A9D4C0A5"/>
<evidence type="ECO:0000256" key="11">
    <source>
        <dbReference type="ARBA" id="ARBA00042320"/>
    </source>
</evidence>
<evidence type="ECO:0000256" key="12">
    <source>
        <dbReference type="ARBA" id="ARBA00043155"/>
    </source>
</evidence>
<comment type="catalytic activity">
    <reaction evidence="6">
        <text>a 1,2-diacyl-sn-glycero-3-phosphoethanolamine(in) = a 1,2-diacyl-sn-glycero-3-phosphoethanolamine(out)</text>
        <dbReference type="Rhea" id="RHEA:38895"/>
        <dbReference type="ChEBI" id="CHEBI:64612"/>
    </reaction>
</comment>
<comment type="subcellular location">
    <subcellularLocation>
        <location evidence="1">Membrane</location>
        <topology evidence="1">Multi-pass membrane protein</topology>
    </subcellularLocation>
</comment>
<accession>A0A9D4C0A5</accession>
<dbReference type="GO" id="GO:0016020">
    <property type="term" value="C:membrane"/>
    <property type="evidence" value="ECO:0007669"/>
    <property type="project" value="UniProtKB-SubCell"/>
</dbReference>
<keyword evidence="4 15" id="KW-1133">Transmembrane helix</keyword>
<evidence type="ECO:0000256" key="10">
    <source>
        <dbReference type="ARBA" id="ARBA00040905"/>
    </source>
</evidence>
<evidence type="ECO:0000256" key="8">
    <source>
        <dbReference type="ARBA" id="ARBA00035895"/>
    </source>
</evidence>
<comment type="catalytic activity">
    <reaction evidence="7">
        <text>a 1,2-diacyl-sn-glycero-3-phosphocholine(in) = a 1,2-diacyl-sn-glycero-3-phosphocholine(out)</text>
        <dbReference type="Rhea" id="RHEA:38571"/>
        <dbReference type="ChEBI" id="CHEBI:57643"/>
    </reaction>
</comment>
<evidence type="ECO:0000313" key="17">
    <source>
        <dbReference type="Proteomes" id="UP000828390"/>
    </source>
</evidence>
<dbReference type="PANTHER" id="PTHR21347:SF0">
    <property type="entry name" value="LIPID SCRAMBLASE CLPTM1L"/>
    <property type="match status" value="1"/>
</dbReference>
<feature type="transmembrane region" description="Helical" evidence="15">
    <location>
        <begin position="7"/>
        <end position="29"/>
    </location>
</feature>
<protein>
    <recommendedName>
        <fullName evidence="10">Lipid scramblase CLPTM1L</fullName>
    </recommendedName>
    <alternativeName>
        <fullName evidence="12">Cisplatin resistance-related protein 9</fullName>
    </alternativeName>
    <alternativeName>
        <fullName evidence="11">Cleft lip and palate transmembrane protein 1-like protein</fullName>
    </alternativeName>
</protein>
<evidence type="ECO:0000256" key="6">
    <source>
        <dbReference type="ARBA" id="ARBA00024615"/>
    </source>
</evidence>
<gene>
    <name evidence="16" type="ORF">DPMN_057495</name>
</gene>
<dbReference type="Proteomes" id="UP000828390">
    <property type="component" value="Unassembled WGS sequence"/>
</dbReference>
<feature type="transmembrane region" description="Helical" evidence="15">
    <location>
        <begin position="395"/>
        <end position="414"/>
    </location>
</feature>
<sequence>MRPSLTTILSGIFLAYMGYSMYTIALIFFPTPCTSDVKGKCIQPYTATHKDLQLSVYTSLKAERVASSDLTLIWHYKNFSIHAIEEKSVNVSIPRQVRKNGTLHMHVFVYPRNQDPFSSEYTAHVQAPITTFMVPQSTTFNLLTDETLQEKPKMTKSTDKPVTHWRSKVTVSVMEDEIAFERMAVPGEVMRYLRLSPKGDYLPVVFIDELGFRTKDLMFVNKSVEDLPLTITYTPISVGKLRMWTNMLESIKMLQKLGFTEKDTDEIKGIFSDTNFYFLMLTFTVAAFHLLFDFLAFKNDISYWRNRDSMVGLSTRAVVWRCISQFVIFLYLMDEETSLLVLIPAGISTVIEIWKVKKAFKMTIIWNGVIPKICLGTSSAKELETAQFDSQAMKYLSYVLYPLCLGGAGYSLMYVQHKSWYSWLIQSLVNGVYAFGFLFMLPQLFVNYKLKSVAHLPWRAFMYKAFNTFIDDIFAFIITMPTAHRLACFRDDVVFLVYLYQRWLYPVDKKRTNEFGQSFDDAVSEKPKKE</sequence>
<evidence type="ECO:0000313" key="16">
    <source>
        <dbReference type="EMBL" id="KAH3714794.1"/>
    </source>
</evidence>
<evidence type="ECO:0000256" key="4">
    <source>
        <dbReference type="ARBA" id="ARBA00022989"/>
    </source>
</evidence>
<evidence type="ECO:0000256" key="1">
    <source>
        <dbReference type="ARBA" id="ARBA00004141"/>
    </source>
</evidence>
<comment type="function">
    <text evidence="13">Scramblase that mediates the translocation of glucosaminylphosphatidylinositol (alpha-D-GlcN-(1-6)-(1,2-diacyl-sn-glycero-3-phospho)-1D-myo-inositol, GlcN-PI) across the endoplasmic reticulum (ER) membrane, from the cytosolic leaflet to the luminal leaflet of the ER membrane, where it participates in the biosynthesis of glycosylphosphatidylinositol (GPI). GPI is a lipid glycoconjugate involved in post-translational modification of proteins. Can also translocate 1,2-diacyl-sn-glycero-3-phospho-(1D-myo-inositol) (phosphatidylinositol or PI), as well as several other phospholipids (1,2-diacyl-sn-glycero-3-phosphocholine, 1,2-diacyl-sn-glycero-3-phosphoethanolamine), and N-acetylglucosaminylphosphatidylinositol (GlcNAc-PI) in vitro.</text>
</comment>
<evidence type="ECO:0000256" key="7">
    <source>
        <dbReference type="ARBA" id="ARBA00024631"/>
    </source>
</evidence>
<evidence type="ECO:0000256" key="9">
    <source>
        <dbReference type="ARBA" id="ARBA00036810"/>
    </source>
</evidence>
<comment type="caution">
    <text evidence="16">The sequence shown here is derived from an EMBL/GenBank/DDBJ whole genome shotgun (WGS) entry which is preliminary data.</text>
</comment>
<evidence type="ECO:0000256" key="5">
    <source>
        <dbReference type="ARBA" id="ARBA00023136"/>
    </source>
</evidence>